<feature type="domain" description="Glycosyl transferase family 1" evidence="1">
    <location>
        <begin position="333"/>
        <end position="490"/>
    </location>
</feature>
<dbReference type="PANTHER" id="PTHR46401:SF8">
    <property type="entry name" value="BLL6006 PROTEIN"/>
    <property type="match status" value="1"/>
</dbReference>
<keyword evidence="2" id="KW-0808">Transferase</keyword>
<evidence type="ECO:0000259" key="1">
    <source>
        <dbReference type="Pfam" id="PF00534"/>
    </source>
</evidence>
<dbReference type="SUPFAM" id="SSF53756">
    <property type="entry name" value="UDP-Glycosyltransferase/glycogen phosphorylase"/>
    <property type="match status" value="1"/>
</dbReference>
<dbReference type="EMBL" id="JBHLTP010000011">
    <property type="protein sequence ID" value="MFC0524552.1"/>
    <property type="molecule type" value="Genomic_DNA"/>
</dbReference>
<name>A0ABV6LQI1_9BACI</name>
<sequence>MTIYDILQSLYSKSEVDFISGLEEELQMKLSQDNFISKEQRQTYVFNVLSTKQMLNHLNNPAISIRGLKMVNKIKRLFVLNGRDFVQYMFNQLKGHDPSDEELQQYLIFLNRMSKKEVYLRFLSAEISNSTNDMHTGNAIGIFLGYHFKLLLRGEGIGGFTVRLMNGLLANDPSVSLVIGVDTMNSEEVHLLVEDLLERYKERISIVSYNHPKELNNIHVNGWIVPYVGLKNACCLRRPIILCIHDLVYTHFPKNSILNQRQTEEVDETVKQLAAKATKVIFNSEYIRQEDGLKYLGLPKDKTQVIRLATPKEEYENYNVVGYKEFVEKYNLYRPYIVFPTVVRYYKNHVNLIEGFFHYKKSHLGSSSPLQLVFTDDNLHRARSDELTNLLLDADNQKLLNDIVILGRLPAKDIPSLYKYAKGTIVPTLFEGSCPFPILESLLMETPVAVSRIQVTYELLGSFDLFYHFDPTSVTEIAKAVYDLEHADEECGTKQKKSTQHQLNRSWIDVANEYLDVFREMGGYE</sequence>
<keyword evidence="3" id="KW-1185">Reference proteome</keyword>
<evidence type="ECO:0000313" key="3">
    <source>
        <dbReference type="Proteomes" id="UP001589836"/>
    </source>
</evidence>
<keyword evidence="2" id="KW-0328">Glycosyltransferase</keyword>
<dbReference type="Proteomes" id="UP001589836">
    <property type="component" value="Unassembled WGS sequence"/>
</dbReference>
<proteinExistence type="predicted"/>
<dbReference type="RefSeq" id="WP_377348632.1">
    <property type="nucleotide sequence ID" value="NZ_JBHLTP010000011.1"/>
</dbReference>
<reference evidence="2 3" key="1">
    <citation type="submission" date="2024-09" db="EMBL/GenBank/DDBJ databases">
        <authorList>
            <person name="Sun Q."/>
            <person name="Mori K."/>
        </authorList>
    </citation>
    <scope>NUCLEOTIDE SEQUENCE [LARGE SCALE GENOMIC DNA]</scope>
    <source>
        <strain evidence="2 3">NCAIM B.02529</strain>
    </source>
</reference>
<comment type="caution">
    <text evidence="2">The sequence shown here is derived from an EMBL/GenBank/DDBJ whole genome shotgun (WGS) entry which is preliminary data.</text>
</comment>
<accession>A0ABV6LQI1</accession>
<dbReference type="Pfam" id="PF00534">
    <property type="entry name" value="Glycos_transf_1"/>
    <property type="match status" value="1"/>
</dbReference>
<dbReference type="EC" id="2.4.-.-" evidence="2"/>
<dbReference type="Gene3D" id="3.40.50.2000">
    <property type="entry name" value="Glycogen Phosphorylase B"/>
    <property type="match status" value="2"/>
</dbReference>
<dbReference type="PANTHER" id="PTHR46401">
    <property type="entry name" value="GLYCOSYLTRANSFERASE WBBK-RELATED"/>
    <property type="match status" value="1"/>
</dbReference>
<protein>
    <submittedName>
        <fullName evidence="2">Glycosyltransferase</fullName>
        <ecNumber evidence="2">2.4.-.-</ecNumber>
    </submittedName>
</protein>
<evidence type="ECO:0000313" key="2">
    <source>
        <dbReference type="EMBL" id="MFC0524552.1"/>
    </source>
</evidence>
<organism evidence="2 3">
    <name type="scientific">Pontibacillus salicampi</name>
    <dbReference type="NCBI Taxonomy" id="1449801"/>
    <lineage>
        <taxon>Bacteria</taxon>
        <taxon>Bacillati</taxon>
        <taxon>Bacillota</taxon>
        <taxon>Bacilli</taxon>
        <taxon>Bacillales</taxon>
        <taxon>Bacillaceae</taxon>
        <taxon>Pontibacillus</taxon>
    </lineage>
</organism>
<dbReference type="GO" id="GO:0016757">
    <property type="term" value="F:glycosyltransferase activity"/>
    <property type="evidence" value="ECO:0007669"/>
    <property type="project" value="UniProtKB-KW"/>
</dbReference>
<dbReference type="InterPro" id="IPR001296">
    <property type="entry name" value="Glyco_trans_1"/>
</dbReference>
<gene>
    <name evidence="2" type="ORF">ACFFGV_13330</name>
</gene>